<dbReference type="Pfam" id="PF03186">
    <property type="entry name" value="CobD_Cbib"/>
    <property type="match status" value="1"/>
</dbReference>
<name>A0A6J4RNG3_9ACTN</name>
<protein>
    <recommendedName>
        <fullName evidence="9">Cobalamin biosynthesis protein CobD</fullName>
    </recommendedName>
</protein>
<keyword evidence="10" id="KW-0436">Ligase</keyword>
<dbReference type="UniPathway" id="UPA00148"/>
<dbReference type="HAMAP" id="MF_00024">
    <property type="entry name" value="CobD_CbiB"/>
    <property type="match status" value="1"/>
</dbReference>
<dbReference type="PANTHER" id="PTHR34308:SF1">
    <property type="entry name" value="COBALAMIN BIOSYNTHESIS PROTEIN CBIB"/>
    <property type="match status" value="1"/>
</dbReference>
<evidence type="ECO:0000256" key="6">
    <source>
        <dbReference type="ARBA" id="ARBA00022692"/>
    </source>
</evidence>
<keyword evidence="8 9" id="KW-0472">Membrane</keyword>
<evidence type="ECO:0000256" key="2">
    <source>
        <dbReference type="ARBA" id="ARBA00004953"/>
    </source>
</evidence>
<keyword evidence="6 9" id="KW-0812">Transmembrane</keyword>
<dbReference type="NCBIfam" id="NF002276">
    <property type="entry name" value="PRK01209.1-4"/>
    <property type="match status" value="1"/>
</dbReference>
<sequence length="306" mass="31496">MTGTALAGAYVADVLVGDPRRLHPVAGFGQLAAGLEARAYAPRRRRGIAYAGTLVAGAGLAGELLARAGDRAGIGRSPALALFTWVALGGRSLTRTAVRLADHVDEGELAEARRLLPSLCGRDPDALDGDGLSRAALESVAENTSDAVVGALLWGALAGPGGVLAYRAANTLDAMVGHRSPRYERFGWAAARLDDALGWPGARAGAGLTVLCAGAARGRTWRVLRRDGRKHPSPNAGRMEAAFAGALGLRLGGPLAYDGRVELRPSLGDGPGMRAPNHTDIRRANRLSSRVGAAALAASAAARSLR</sequence>
<dbReference type="PANTHER" id="PTHR34308">
    <property type="entry name" value="COBALAMIN BIOSYNTHESIS PROTEIN CBIB"/>
    <property type="match status" value="1"/>
</dbReference>
<evidence type="ECO:0000256" key="4">
    <source>
        <dbReference type="ARBA" id="ARBA00022475"/>
    </source>
</evidence>
<keyword evidence="4 9" id="KW-1003">Cell membrane</keyword>
<gene>
    <name evidence="9" type="primary">cobD</name>
    <name evidence="10" type="ORF">AVDCRST_MAG67-674</name>
</gene>
<reference evidence="10" key="1">
    <citation type="submission" date="2020-02" db="EMBL/GenBank/DDBJ databases">
        <authorList>
            <person name="Meier V. D."/>
        </authorList>
    </citation>
    <scope>NUCLEOTIDE SEQUENCE</scope>
    <source>
        <strain evidence="10">AVDCRST_MAG67</strain>
    </source>
</reference>
<dbReference type="EMBL" id="CADCVQ010000034">
    <property type="protein sequence ID" value="CAA9478183.1"/>
    <property type="molecule type" value="Genomic_DNA"/>
</dbReference>
<dbReference type="GO" id="GO:0005886">
    <property type="term" value="C:plasma membrane"/>
    <property type="evidence" value="ECO:0007669"/>
    <property type="project" value="UniProtKB-SubCell"/>
</dbReference>
<dbReference type="GO" id="GO:0016874">
    <property type="term" value="F:ligase activity"/>
    <property type="evidence" value="ECO:0007669"/>
    <property type="project" value="UniProtKB-KW"/>
</dbReference>
<evidence type="ECO:0000256" key="5">
    <source>
        <dbReference type="ARBA" id="ARBA00022573"/>
    </source>
</evidence>
<dbReference type="GO" id="GO:0048472">
    <property type="term" value="F:threonine-phosphate decarboxylase activity"/>
    <property type="evidence" value="ECO:0007669"/>
    <property type="project" value="InterPro"/>
</dbReference>
<dbReference type="GO" id="GO:0009236">
    <property type="term" value="P:cobalamin biosynthetic process"/>
    <property type="evidence" value="ECO:0007669"/>
    <property type="project" value="UniProtKB-UniRule"/>
</dbReference>
<proteinExistence type="inferred from homology"/>
<evidence type="ECO:0000256" key="1">
    <source>
        <dbReference type="ARBA" id="ARBA00004651"/>
    </source>
</evidence>
<comment type="subcellular location">
    <subcellularLocation>
        <location evidence="1 9">Cell membrane</location>
        <topology evidence="1 9">Multi-pass membrane protein</topology>
    </subcellularLocation>
</comment>
<keyword evidence="7 9" id="KW-1133">Transmembrane helix</keyword>
<comment type="pathway">
    <text evidence="2 9">Cofactor biosynthesis; adenosylcobalamin biosynthesis.</text>
</comment>
<evidence type="ECO:0000256" key="7">
    <source>
        <dbReference type="ARBA" id="ARBA00022989"/>
    </source>
</evidence>
<keyword evidence="5 9" id="KW-0169">Cobalamin biosynthesis</keyword>
<evidence type="ECO:0000256" key="3">
    <source>
        <dbReference type="ARBA" id="ARBA00006263"/>
    </source>
</evidence>
<comment type="function">
    <text evidence="9">Converts cobyric acid to cobinamide by the addition of aminopropanol on the F carboxylic group.</text>
</comment>
<dbReference type="AlphaFoldDB" id="A0A6J4RNG3"/>
<dbReference type="InterPro" id="IPR004485">
    <property type="entry name" value="Cobalamin_biosynth_CobD/CbiB"/>
</dbReference>
<dbReference type="GO" id="GO:0015420">
    <property type="term" value="F:ABC-type vitamin B12 transporter activity"/>
    <property type="evidence" value="ECO:0007669"/>
    <property type="project" value="UniProtKB-UniRule"/>
</dbReference>
<evidence type="ECO:0000256" key="9">
    <source>
        <dbReference type="HAMAP-Rule" id="MF_00024"/>
    </source>
</evidence>
<evidence type="ECO:0000256" key="8">
    <source>
        <dbReference type="ARBA" id="ARBA00023136"/>
    </source>
</evidence>
<organism evidence="10">
    <name type="scientific">uncultured Solirubrobacteraceae bacterium</name>
    <dbReference type="NCBI Taxonomy" id="1162706"/>
    <lineage>
        <taxon>Bacteria</taxon>
        <taxon>Bacillati</taxon>
        <taxon>Actinomycetota</taxon>
        <taxon>Thermoleophilia</taxon>
        <taxon>Solirubrobacterales</taxon>
        <taxon>Solirubrobacteraceae</taxon>
        <taxon>environmental samples</taxon>
    </lineage>
</organism>
<accession>A0A6J4RNG3</accession>
<comment type="similarity">
    <text evidence="3 9">Belongs to the CobD/CbiB family.</text>
</comment>
<evidence type="ECO:0000313" key="10">
    <source>
        <dbReference type="EMBL" id="CAA9478183.1"/>
    </source>
</evidence>